<dbReference type="RefSeq" id="WP_229866099.1">
    <property type="nucleotide sequence ID" value="NZ_BJND01000050.1"/>
</dbReference>
<organism evidence="5 6">
    <name type="scientific">Streptomyces spinoverrucosus</name>
    <dbReference type="NCBI Taxonomy" id="284043"/>
    <lineage>
        <taxon>Bacteria</taxon>
        <taxon>Bacillati</taxon>
        <taxon>Actinomycetota</taxon>
        <taxon>Actinomycetes</taxon>
        <taxon>Kitasatosporales</taxon>
        <taxon>Streptomycetaceae</taxon>
        <taxon>Streptomyces</taxon>
    </lineage>
</organism>
<feature type="region of interest" description="Disordered" evidence="4">
    <location>
        <begin position="299"/>
        <end position="355"/>
    </location>
</feature>
<dbReference type="Gene3D" id="1.10.540.10">
    <property type="entry name" value="Acyl-CoA dehydrogenase/oxidase, N-terminal domain"/>
    <property type="match status" value="1"/>
</dbReference>
<keyword evidence="1" id="KW-0285">Flavoprotein</keyword>
<feature type="compositionally biased region" description="Low complexity" evidence="4">
    <location>
        <begin position="325"/>
        <end position="348"/>
    </location>
</feature>
<dbReference type="PANTHER" id="PTHR43884">
    <property type="entry name" value="ACYL-COA DEHYDROGENASE"/>
    <property type="match status" value="1"/>
</dbReference>
<name>A0A4Y3VRF9_9ACTN</name>
<sequence length="432" mass="44398">MRFLDRERAALTRLLPGLDDSLRAVPLMTLEGPDSPGIGLFRKSGGPGLLAPASLQGRGASALEAVRVQRALGSRSPSLAVATTMHHFSMATLVGLSGAGEGLEWMLVQAVASDDLLMASGFAEGRSGHGILSPTMTATPTPEGLRVSGVKRPCSLARSMDLLTASVLVPRADGAGDELAVALIPADSEGLTVSGFWSSRFLAGAESEQVTLDGVLVPPDLLVRTACPPGERLDAVQRLGLVWFELLMTGSYLGAASALVERVLLNDRVPESERVALLVAVESAAASVEGLARRVDQGVSGGASADGASADGFPSDRASADRSSSDGFPSDGASADGVSSDRSASGSSMPEHTPLDDSALAESLFVRYGVQDALARIVPRAVELLGGLNFMSSDEIGHLATCTHGLALHPPSRSRMTGPLAAYLAGDPLTVA</sequence>
<dbReference type="Gene3D" id="2.40.110.10">
    <property type="entry name" value="Butyryl-CoA Dehydrogenase, subunit A, domain 2"/>
    <property type="match status" value="1"/>
</dbReference>
<dbReference type="AlphaFoldDB" id="A0A4Y3VRF9"/>
<dbReference type="GO" id="GO:0003995">
    <property type="term" value="F:acyl-CoA dehydrogenase activity"/>
    <property type="evidence" value="ECO:0007669"/>
    <property type="project" value="TreeGrafter"/>
</dbReference>
<dbReference type="GO" id="GO:0050660">
    <property type="term" value="F:flavin adenine dinucleotide binding"/>
    <property type="evidence" value="ECO:0007669"/>
    <property type="project" value="InterPro"/>
</dbReference>
<comment type="caution">
    <text evidence="5">The sequence shown here is derived from an EMBL/GenBank/DDBJ whole genome shotgun (WGS) entry which is preliminary data.</text>
</comment>
<evidence type="ECO:0000313" key="5">
    <source>
        <dbReference type="EMBL" id="GEC08300.1"/>
    </source>
</evidence>
<proteinExistence type="predicted"/>
<protein>
    <submittedName>
        <fullName evidence="5">Oxidoreductase</fullName>
    </submittedName>
</protein>
<keyword evidence="2" id="KW-0274">FAD</keyword>
<evidence type="ECO:0000256" key="1">
    <source>
        <dbReference type="ARBA" id="ARBA00022630"/>
    </source>
</evidence>
<evidence type="ECO:0000256" key="3">
    <source>
        <dbReference type="ARBA" id="ARBA00023002"/>
    </source>
</evidence>
<dbReference type="EMBL" id="BJND01000050">
    <property type="protein sequence ID" value="GEC08300.1"/>
    <property type="molecule type" value="Genomic_DNA"/>
</dbReference>
<gene>
    <name evidence="5" type="ORF">SSP24_59550</name>
</gene>
<evidence type="ECO:0000256" key="2">
    <source>
        <dbReference type="ARBA" id="ARBA00022827"/>
    </source>
</evidence>
<keyword evidence="6" id="KW-1185">Reference proteome</keyword>
<dbReference type="Proteomes" id="UP000317881">
    <property type="component" value="Unassembled WGS sequence"/>
</dbReference>
<dbReference type="PANTHER" id="PTHR43884:SF20">
    <property type="entry name" value="ACYL-COA DEHYDROGENASE FADE28"/>
    <property type="match status" value="1"/>
</dbReference>
<evidence type="ECO:0000313" key="6">
    <source>
        <dbReference type="Proteomes" id="UP000317881"/>
    </source>
</evidence>
<evidence type="ECO:0000256" key="4">
    <source>
        <dbReference type="SAM" id="MobiDB-lite"/>
    </source>
</evidence>
<dbReference type="SUPFAM" id="SSF56645">
    <property type="entry name" value="Acyl-CoA dehydrogenase NM domain-like"/>
    <property type="match status" value="1"/>
</dbReference>
<dbReference type="InterPro" id="IPR037069">
    <property type="entry name" value="AcylCoA_DH/ox_N_sf"/>
</dbReference>
<dbReference type="InterPro" id="IPR046373">
    <property type="entry name" value="Acyl-CoA_Oxase/DH_mid-dom_sf"/>
</dbReference>
<dbReference type="InterPro" id="IPR009100">
    <property type="entry name" value="AcylCoA_DH/oxidase_NM_dom_sf"/>
</dbReference>
<keyword evidence="3" id="KW-0560">Oxidoreductase</keyword>
<accession>A0A4Y3VRF9</accession>
<reference evidence="5 6" key="1">
    <citation type="submission" date="2019-06" db="EMBL/GenBank/DDBJ databases">
        <title>Whole genome shotgun sequence of Streptomyces spinoverrucosus NBRC 14228.</title>
        <authorList>
            <person name="Hosoyama A."/>
            <person name="Uohara A."/>
            <person name="Ohji S."/>
            <person name="Ichikawa N."/>
        </authorList>
    </citation>
    <scope>NUCLEOTIDE SEQUENCE [LARGE SCALE GENOMIC DNA]</scope>
    <source>
        <strain evidence="5 6">NBRC 14228</strain>
    </source>
</reference>
<feature type="compositionally biased region" description="Low complexity" evidence="4">
    <location>
        <begin position="302"/>
        <end position="317"/>
    </location>
</feature>